<feature type="compositionally biased region" description="Low complexity" evidence="1">
    <location>
        <begin position="1023"/>
        <end position="1034"/>
    </location>
</feature>
<evidence type="ECO:0000259" key="3">
    <source>
        <dbReference type="PROSITE" id="PS51465"/>
    </source>
</evidence>
<feature type="compositionally biased region" description="Polar residues" evidence="1">
    <location>
        <begin position="1045"/>
        <end position="1062"/>
    </location>
</feature>
<feature type="domain" description="Kazal-like" evidence="3">
    <location>
        <begin position="791"/>
        <end position="845"/>
    </location>
</feature>
<feature type="compositionally biased region" description="Polar residues" evidence="1">
    <location>
        <begin position="216"/>
        <end position="244"/>
    </location>
</feature>
<protein>
    <recommendedName>
        <fullName evidence="3">Kazal-like domain-containing protein</fullName>
    </recommendedName>
</protein>
<sequence length="1303" mass="136831">MSSFLFSLLFLALLPSSEGRVLRSVRDSTSRVLPDCSCSTAESTFGPVCSVEGKYIAVNTCTAVLCLAWSVIDLVPCNSISGSWQAECNCPDSDTPVCLVSGTPLAPSRCHAECIGPLTDVDYSEDYCRGFGSSAATPVPTAIALKMVDYASLPMKPGCDCLSAIREPVCDEAGVEVAVNRGCARCKMGLAGVRFSEELCPVSQPSQGSGPLSPVRSAQHNSTSGNETMTFFASSADAPNSSEASQGSSTQQTPSPVGTTSPAEQQPSQTPAAVEPLSSPTEAAPEAVGGASSAPNATEPLRTAEYYRSLPRRPDCMCTMVFAPVCDRNGVQVATNAGCAQCIVGLDGVEYSAELCRKSGAEGQLPELEEAGKANPALELQRGSSSAAQFYADLPNVPGCVCAVEFDPVCDQNGVVVAVNSACARCKEGLEGVDYDSKYCPPSFSLERTPAETTAGASAPATPAPAEGDLSPVRTVDFYDSLPVRPGCICMLVFNPVCDRDGVRVAANSGCARCKEGLEDVEYSTEFCGGGALSPAAAQVVGGGELSAESIDKEPLPSVERFANLMDFYSNLPMMQGCTCPEVHNPVCDLGGIQVAANAECARCMMGLEGVTYSESYCIPSSRSGDTYTGNDNVTLADIPMEDGVPCCFPVLEPVCARDGTRLAINAQCAACNKSLAGVEYSKEWCPTSELASLEPSPAPKEECKCPSAWAPVCNRSGVLIATNEECAVCNGAAPGSFDRAWCNPNTLPHLHTQKGPCICPLIYYPYCNDEGEVIVGNSCEAECKNISLAGLSHDNCPAPEPDCQCSGPSRPVCDAHGKKVADSACQARCWGLSAEDYNEGSCTDLEPAGTPAEARLEAEAADGSGQVVGENHWGALEVTGAPDEDECQCSGPSRPVCGAHGKKVADSACQARCWGLSAGDYNEDNCIHPQSYSGSRLEAEAAEDPGDVVGEDFWGSPLGATEEPTMVPGETAGENQWGPTLEGTEEPTPVPSGTLISSNGIDSATTEPQATPEASAEMTGMSPSSQAKESSSPESRDTGDSMPEPQQTPSVTQASMENGTSGDLAETLEGRGISGFSAGPQIPSPPVCICPLIFAPLCDEQGNKVADNTCLAECYGLERGTYSMDWCPQSIKEGESPNRLPSSSPPRSPPPTPSSPQPRPSYRPTAPSTYHSSPASSSAASSGDCGCRDYFEPVCLRDGTQVGENPCKAACKGYRFYHDFHQEWCISTGQVSARSASTSNAQQQPEMRDCRTYDCPDIWDPVCYIDGTFVSANRCYAMCYGHAEQGRELYPCFRTPYNPQLF</sequence>
<feature type="compositionally biased region" description="Low complexity" evidence="1">
    <location>
        <begin position="202"/>
        <end position="215"/>
    </location>
</feature>
<dbReference type="PANTHER" id="PTHR21131:SF0">
    <property type="entry name" value="GEO10195P1-RELATED"/>
    <property type="match status" value="1"/>
</dbReference>
<feature type="region of interest" description="Disordered" evidence="1">
    <location>
        <begin position="938"/>
        <end position="1079"/>
    </location>
</feature>
<name>A0A061SA50_9CHLO</name>
<dbReference type="InterPro" id="IPR002350">
    <property type="entry name" value="Kazal_dom"/>
</dbReference>
<dbReference type="InterPro" id="IPR053265">
    <property type="entry name" value="Serpin"/>
</dbReference>
<keyword evidence="2" id="KW-0732">Signal</keyword>
<feature type="compositionally biased region" description="Low complexity" evidence="1">
    <location>
        <begin position="245"/>
        <end position="256"/>
    </location>
</feature>
<dbReference type="EMBL" id="GBEZ01005361">
    <property type="protein sequence ID" value="JAC79934.1"/>
    <property type="molecule type" value="Transcribed_RNA"/>
</dbReference>
<feature type="compositionally biased region" description="Polar residues" evidence="1">
    <location>
        <begin position="995"/>
        <end position="1010"/>
    </location>
</feature>
<proteinExistence type="predicted"/>
<feature type="domain" description="Kazal-like" evidence="3">
    <location>
        <begin position="1245"/>
        <end position="1295"/>
    </location>
</feature>
<feature type="region of interest" description="Disordered" evidence="1">
    <location>
        <begin position="1129"/>
        <end position="1184"/>
    </location>
</feature>
<accession>A0A061SA50</accession>
<feature type="compositionally biased region" description="Polar residues" evidence="1">
    <location>
        <begin position="257"/>
        <end position="271"/>
    </location>
</feature>
<feature type="compositionally biased region" description="Low complexity" evidence="1">
    <location>
        <begin position="1163"/>
        <end position="1183"/>
    </location>
</feature>
<evidence type="ECO:0000313" key="4">
    <source>
        <dbReference type="EMBL" id="JAC79934.1"/>
    </source>
</evidence>
<organism evidence="4">
    <name type="scientific">Tetraselmis sp. GSL018</name>
    <dbReference type="NCBI Taxonomy" id="582737"/>
    <lineage>
        <taxon>Eukaryota</taxon>
        <taxon>Viridiplantae</taxon>
        <taxon>Chlorophyta</taxon>
        <taxon>core chlorophytes</taxon>
        <taxon>Chlorodendrophyceae</taxon>
        <taxon>Chlorodendrales</taxon>
        <taxon>Chlorodendraceae</taxon>
        <taxon>Tetraselmis</taxon>
    </lineage>
</organism>
<gene>
    <name evidence="4" type="ORF">TSPGSL018_11472</name>
</gene>
<feature type="chain" id="PRO_5001606059" description="Kazal-like domain-containing protein" evidence="2">
    <location>
        <begin position="20"/>
        <end position="1303"/>
    </location>
</feature>
<evidence type="ECO:0000256" key="2">
    <source>
        <dbReference type="SAM" id="SignalP"/>
    </source>
</evidence>
<dbReference type="PROSITE" id="PS51465">
    <property type="entry name" value="KAZAL_2"/>
    <property type="match status" value="2"/>
</dbReference>
<feature type="region of interest" description="Disordered" evidence="1">
    <location>
        <begin position="202"/>
        <end position="299"/>
    </location>
</feature>
<feature type="compositionally biased region" description="Acidic residues" evidence="1">
    <location>
        <begin position="941"/>
        <end position="951"/>
    </location>
</feature>
<evidence type="ECO:0000256" key="1">
    <source>
        <dbReference type="SAM" id="MobiDB-lite"/>
    </source>
</evidence>
<dbReference type="PANTHER" id="PTHR21131">
    <property type="entry name" value="SERINE-TYPE ENDOPEPTIDASE INHIBITOR"/>
    <property type="match status" value="1"/>
</dbReference>
<feature type="compositionally biased region" description="Pro residues" evidence="1">
    <location>
        <begin position="1144"/>
        <end position="1162"/>
    </location>
</feature>
<reference evidence="4" key="1">
    <citation type="submission" date="2014-05" db="EMBL/GenBank/DDBJ databases">
        <title>The transcriptome of the halophilic microalga Tetraselmis sp. GSL018 isolated from the Great Salt Lake, Utah.</title>
        <authorList>
            <person name="Jinkerson R.E."/>
            <person name="D'Adamo S."/>
            <person name="Posewitz M.C."/>
        </authorList>
    </citation>
    <scope>NUCLEOTIDE SEQUENCE</scope>
    <source>
        <strain evidence="4">GSL018</strain>
    </source>
</reference>
<feature type="signal peptide" evidence="2">
    <location>
        <begin position="1"/>
        <end position="19"/>
    </location>
</feature>